<dbReference type="STRING" id="247279.NIES1031_11110"/>
<feature type="signal peptide" evidence="2">
    <location>
        <begin position="1"/>
        <end position="27"/>
    </location>
</feature>
<dbReference type="Proteomes" id="UP000185984">
    <property type="component" value="Unassembled WGS sequence"/>
</dbReference>
<keyword evidence="3" id="KW-0175">Coiled coil</keyword>
<sequence>MTKFFWNALKLSPVILGALLLSNRAQAAETPAAADLVVATTATTSQIAAVEPATESIMVPTSNAATPTVASEIKIADNRVAPSLVSQAPASNSLAQVTSVSQLSDVQPTDWAFQALQSLVERYGCIAGYPDGTYRGNRALTRYEFAAGLNACLDRVNELIATATADQVTREDLATLQRLQEEFAAEIATLRGRVDALEAQTAELEANQFSTTTVLNGEVIISASDVFGDAAVGGADLEYNTVAGARARLNFDTSFGGRDLLRTRLQAGNIDNNAGETGTVMTRLGYDITTDNNVEIDDLFYRFPVGDAALVQLSANAGLDTGLFTFNPAFDSSGRGSISRYGQRSSIYRTSGSGAGLSVILNPQGPFTVSGAFIAPTANTPDAGTGVFEGAYTALGQVAFRLSDTFTIGATYARSYQNTASGINLFGSTGSANANAPFGNVATEANHYGVQASLQLGTTLNLSGWAGYSTADALVGPAADADIFYWAASLALQDFGREGNQLGVVFGQPPRVTESTIATDPDISYHLEGFYRLQLTENVSITPGVLVIFNPEHNNANDTIYVGTLRTTFSF</sequence>
<dbReference type="Pfam" id="PF04966">
    <property type="entry name" value="OprB"/>
    <property type="match status" value="1"/>
</dbReference>
<evidence type="ECO:0000256" key="1">
    <source>
        <dbReference type="ARBA" id="ARBA00008769"/>
    </source>
</evidence>
<organism evidence="5 6">
    <name type="scientific">Chroogloeocystis siderophila 5.2 s.c.1</name>
    <dbReference type="NCBI Taxonomy" id="247279"/>
    <lineage>
        <taxon>Bacteria</taxon>
        <taxon>Bacillati</taxon>
        <taxon>Cyanobacteriota</taxon>
        <taxon>Cyanophyceae</taxon>
        <taxon>Oscillatoriophycideae</taxon>
        <taxon>Chroococcales</taxon>
        <taxon>Chroococcaceae</taxon>
        <taxon>Chroogloeocystis</taxon>
    </lineage>
</organism>
<gene>
    <name evidence="5" type="ORF">NIES1031_11110</name>
</gene>
<feature type="domain" description="SLH" evidence="4">
    <location>
        <begin position="99"/>
        <end position="163"/>
    </location>
</feature>
<keyword evidence="2" id="KW-0732">Signal</keyword>
<dbReference type="Pfam" id="PF00395">
    <property type="entry name" value="SLH"/>
    <property type="match status" value="1"/>
</dbReference>
<evidence type="ECO:0000259" key="4">
    <source>
        <dbReference type="PROSITE" id="PS51272"/>
    </source>
</evidence>
<protein>
    <recommendedName>
        <fullName evidence="4">SLH domain-containing protein</fullName>
    </recommendedName>
</protein>
<dbReference type="AlphaFoldDB" id="A0A1U7HRU3"/>
<dbReference type="RefSeq" id="WP_073549461.1">
    <property type="nucleotide sequence ID" value="NZ_CAWMVK010000042.1"/>
</dbReference>
<dbReference type="InterPro" id="IPR007049">
    <property type="entry name" value="Carb-sel_porin_OprB"/>
</dbReference>
<dbReference type="NCBIfam" id="NF033921">
    <property type="entry name" value="por_somb"/>
    <property type="match status" value="1"/>
</dbReference>
<name>A0A1U7HRU3_9CHRO</name>
<feature type="chain" id="PRO_5011832729" description="SLH domain-containing protein" evidence="2">
    <location>
        <begin position="28"/>
        <end position="571"/>
    </location>
</feature>
<dbReference type="PANTHER" id="PTHR43308:SF1">
    <property type="entry name" value="OUTER MEMBRANE PROTEIN ALPHA"/>
    <property type="match status" value="1"/>
</dbReference>
<accession>A0A1U7HRU3</accession>
<dbReference type="PROSITE" id="PS51272">
    <property type="entry name" value="SLH"/>
    <property type="match status" value="1"/>
</dbReference>
<dbReference type="PANTHER" id="PTHR43308">
    <property type="entry name" value="OUTER MEMBRANE PROTEIN ALPHA-RELATED"/>
    <property type="match status" value="1"/>
</dbReference>
<keyword evidence="6" id="KW-1185">Reference proteome</keyword>
<comment type="caution">
    <text evidence="5">The sequence shown here is derived from an EMBL/GenBank/DDBJ whole genome shotgun (WGS) entry which is preliminary data.</text>
</comment>
<dbReference type="InterPro" id="IPR001119">
    <property type="entry name" value="SLH_dom"/>
</dbReference>
<reference evidence="5 6" key="1">
    <citation type="submission" date="2016-11" db="EMBL/GenBank/DDBJ databases">
        <title>Draft Genome Sequences of Nine Cyanobacterial Strains from Diverse Habitats.</title>
        <authorList>
            <person name="Zhu T."/>
            <person name="Hou S."/>
            <person name="Lu X."/>
            <person name="Hess W.R."/>
        </authorList>
    </citation>
    <scope>NUCLEOTIDE SEQUENCE [LARGE SCALE GENOMIC DNA]</scope>
    <source>
        <strain evidence="5 6">5.2 s.c.1</strain>
    </source>
</reference>
<comment type="similarity">
    <text evidence="1 2">Belongs to the OprB family.</text>
</comment>
<dbReference type="OrthoDB" id="541604at2"/>
<dbReference type="GO" id="GO:0008643">
    <property type="term" value="P:carbohydrate transport"/>
    <property type="evidence" value="ECO:0007669"/>
    <property type="project" value="InterPro"/>
</dbReference>
<dbReference type="EMBL" id="MRCC01000008">
    <property type="protein sequence ID" value="OKH26313.1"/>
    <property type="molecule type" value="Genomic_DNA"/>
</dbReference>
<dbReference type="InterPro" id="IPR038673">
    <property type="entry name" value="OprB_sf"/>
</dbReference>
<dbReference type="InterPro" id="IPR047684">
    <property type="entry name" value="Por_som-like"/>
</dbReference>
<dbReference type="GO" id="GO:0016020">
    <property type="term" value="C:membrane"/>
    <property type="evidence" value="ECO:0007669"/>
    <property type="project" value="InterPro"/>
</dbReference>
<proteinExistence type="inferred from homology"/>
<dbReference type="GO" id="GO:0015288">
    <property type="term" value="F:porin activity"/>
    <property type="evidence" value="ECO:0007669"/>
    <property type="project" value="InterPro"/>
</dbReference>
<evidence type="ECO:0000256" key="2">
    <source>
        <dbReference type="RuleBase" id="RU363072"/>
    </source>
</evidence>
<evidence type="ECO:0000313" key="6">
    <source>
        <dbReference type="Proteomes" id="UP000185984"/>
    </source>
</evidence>
<feature type="coiled-coil region" evidence="3">
    <location>
        <begin position="180"/>
        <end position="207"/>
    </location>
</feature>
<evidence type="ECO:0000313" key="5">
    <source>
        <dbReference type="EMBL" id="OKH26313.1"/>
    </source>
</evidence>
<evidence type="ECO:0000256" key="3">
    <source>
        <dbReference type="SAM" id="Coils"/>
    </source>
</evidence>
<dbReference type="InterPro" id="IPR051465">
    <property type="entry name" value="Cell_Envelope_Struct_Comp"/>
</dbReference>
<dbReference type="Gene3D" id="2.40.160.180">
    <property type="entry name" value="Carbohydrate-selective porin OprB"/>
    <property type="match status" value="1"/>
</dbReference>